<dbReference type="Gene3D" id="3.30.1450.10">
    <property type="match status" value="1"/>
</dbReference>
<dbReference type="InterPro" id="IPR037873">
    <property type="entry name" value="BamE-like"/>
</dbReference>
<evidence type="ECO:0000256" key="1">
    <source>
        <dbReference type="ARBA" id="ARBA00022729"/>
    </source>
</evidence>
<dbReference type="AlphaFoldDB" id="A0A3A3FQK0"/>
<organism evidence="4 5">
    <name type="scientific">Noviherbaspirillum saxi</name>
    <dbReference type="NCBI Taxonomy" id="2320863"/>
    <lineage>
        <taxon>Bacteria</taxon>
        <taxon>Pseudomonadati</taxon>
        <taxon>Pseudomonadota</taxon>
        <taxon>Betaproteobacteria</taxon>
        <taxon>Burkholderiales</taxon>
        <taxon>Oxalobacteraceae</taxon>
        <taxon>Noviherbaspirillum</taxon>
    </lineage>
</organism>
<keyword evidence="2" id="KW-0472">Membrane</keyword>
<dbReference type="GO" id="GO:0019867">
    <property type="term" value="C:outer membrane"/>
    <property type="evidence" value="ECO:0007669"/>
    <property type="project" value="InterPro"/>
</dbReference>
<protein>
    <submittedName>
        <fullName evidence="4">Outer membrane protein assembly factor BamE</fullName>
    </submittedName>
</protein>
<dbReference type="EMBL" id="QYUO01000001">
    <property type="protein sequence ID" value="RJF98497.1"/>
    <property type="molecule type" value="Genomic_DNA"/>
</dbReference>
<keyword evidence="1" id="KW-0732">Signal</keyword>
<evidence type="ECO:0000256" key="2">
    <source>
        <dbReference type="ARBA" id="ARBA00023136"/>
    </source>
</evidence>
<evidence type="ECO:0000313" key="5">
    <source>
        <dbReference type="Proteomes" id="UP000265955"/>
    </source>
</evidence>
<name>A0A3A3FQK0_9BURK</name>
<dbReference type="OrthoDB" id="5297256at2"/>
<dbReference type="Pfam" id="PF04355">
    <property type="entry name" value="BamE"/>
    <property type="match status" value="1"/>
</dbReference>
<feature type="domain" description="Outer membrane protein assembly factor BamE" evidence="3">
    <location>
        <begin position="94"/>
        <end position="134"/>
    </location>
</feature>
<evidence type="ECO:0000313" key="4">
    <source>
        <dbReference type="EMBL" id="RJF98497.1"/>
    </source>
</evidence>
<reference evidence="5" key="1">
    <citation type="submission" date="2018-09" db="EMBL/GenBank/DDBJ databases">
        <authorList>
            <person name="Zhu H."/>
        </authorList>
    </citation>
    <scope>NUCLEOTIDE SEQUENCE [LARGE SCALE GENOMIC DNA]</scope>
    <source>
        <strain evidence="5">K1R23-30</strain>
    </source>
</reference>
<proteinExistence type="predicted"/>
<accession>A0A3A3FQK0</accession>
<dbReference type="Proteomes" id="UP000265955">
    <property type="component" value="Unassembled WGS sequence"/>
</dbReference>
<comment type="caution">
    <text evidence="4">The sequence shown here is derived from an EMBL/GenBank/DDBJ whole genome shotgun (WGS) entry which is preliminary data.</text>
</comment>
<evidence type="ECO:0000259" key="3">
    <source>
        <dbReference type="Pfam" id="PF04355"/>
    </source>
</evidence>
<keyword evidence="5" id="KW-1185">Reference proteome</keyword>
<sequence length="167" mass="19020">MNTLFGGIVLALGALLKFGCDRQGNPIQEFGLDKLAKGVSSEADVRMVMGQPDTVWEEEDGSRALQYPKGPEGVRTWEFIIDKSGKLKDYRQLLSPETFARIKPGMSRDEVRRVLGKPRTVQQYKLKNEEAWDWRYLEGTTERFFNVHFDMSTGKVTQTSSMDALNH</sequence>
<gene>
    <name evidence="4" type="primary">bamE</name>
    <name evidence="4" type="ORF">D3871_08245</name>
</gene>
<dbReference type="InterPro" id="IPR007450">
    <property type="entry name" value="BamE_dom"/>
</dbReference>
<dbReference type="RefSeq" id="WP_119768449.1">
    <property type="nucleotide sequence ID" value="NZ_QYUO01000001.1"/>
</dbReference>